<feature type="domain" description="HTH lysR-type" evidence="6">
    <location>
        <begin position="9"/>
        <end position="66"/>
    </location>
</feature>
<name>A0A6P1NF37_9PROT</name>
<dbReference type="InterPro" id="IPR005119">
    <property type="entry name" value="LysR_subst-bd"/>
</dbReference>
<dbReference type="PROSITE" id="PS50931">
    <property type="entry name" value="HTH_LYSR"/>
    <property type="match status" value="1"/>
</dbReference>
<dbReference type="GO" id="GO:0003677">
    <property type="term" value="F:DNA binding"/>
    <property type="evidence" value="ECO:0007669"/>
    <property type="project" value="UniProtKB-KW"/>
</dbReference>
<dbReference type="Proteomes" id="UP000463975">
    <property type="component" value="Chromosome"/>
</dbReference>
<protein>
    <submittedName>
        <fullName evidence="7">LysR family transcriptional regulator</fullName>
    </submittedName>
</protein>
<dbReference type="AlphaFoldDB" id="A0A6P1NF37"/>
<sequence length="312" mass="34968">MSYVPLSGLSLRDIEYVVAVDDLRNFSRAAERCGVSQAGLSEQVRKLEFLLNVTLFERTRRHVAPTPDGERLIGLAREVLASARRLLEVARAYTGPLDGLLHIGVIPTIGPYYIPSLLPGLRESYTQLSLRLSELTTENLVNALRQGELDLAIMAPTNLTSHFEQSTLFEEPFLAVFPHDHELARKEIITLKDLARPDLLLLEDGHCLREQALSICPTDFRPQEQRLATSLEMLWHMIGAGEGFSLIPRLALKHRSELQNLVSVRPIKNAEAKRTVSLMWRPSDPRAASFKELATFLRDRTPEGCTALPSSD</sequence>
<keyword evidence="3" id="KW-0238">DNA-binding</keyword>
<accession>A0A6P1NF37</accession>
<evidence type="ECO:0000313" key="7">
    <source>
        <dbReference type="EMBL" id="QHI95044.1"/>
    </source>
</evidence>
<dbReference type="Gene3D" id="1.10.10.10">
    <property type="entry name" value="Winged helix-like DNA-binding domain superfamily/Winged helix DNA-binding domain"/>
    <property type="match status" value="1"/>
</dbReference>
<dbReference type="PANTHER" id="PTHR30346:SF26">
    <property type="entry name" value="HYDROGEN PEROXIDE-INDUCIBLE GENES ACTIVATOR"/>
    <property type="match status" value="1"/>
</dbReference>
<dbReference type="KEGG" id="bomb:GT348_00815"/>
<dbReference type="InterPro" id="IPR036388">
    <property type="entry name" value="WH-like_DNA-bd_sf"/>
</dbReference>
<reference evidence="7 8" key="1">
    <citation type="submission" date="2020-01" db="EMBL/GenBank/DDBJ databases">
        <title>Genome sequencing of strain KACC 21507.</title>
        <authorList>
            <person name="Heo J."/>
            <person name="Kim S.-J."/>
            <person name="Kim J.-S."/>
            <person name="Hong S.-B."/>
            <person name="Kwon S.-W."/>
        </authorList>
    </citation>
    <scope>NUCLEOTIDE SEQUENCE [LARGE SCALE GENOMIC DNA]</scope>
    <source>
        <strain evidence="7 8">KACC 21507</strain>
    </source>
</reference>
<dbReference type="InterPro" id="IPR000847">
    <property type="entry name" value="LysR_HTH_N"/>
</dbReference>
<evidence type="ECO:0000256" key="4">
    <source>
        <dbReference type="ARBA" id="ARBA00023159"/>
    </source>
</evidence>
<dbReference type="InterPro" id="IPR036390">
    <property type="entry name" value="WH_DNA-bd_sf"/>
</dbReference>
<dbReference type="CDD" id="cd08411">
    <property type="entry name" value="PBP2_OxyR"/>
    <property type="match status" value="1"/>
</dbReference>
<keyword evidence="8" id="KW-1185">Reference proteome</keyword>
<dbReference type="Gene3D" id="3.40.190.10">
    <property type="entry name" value="Periplasmic binding protein-like II"/>
    <property type="match status" value="2"/>
</dbReference>
<dbReference type="GO" id="GO:0003700">
    <property type="term" value="F:DNA-binding transcription factor activity"/>
    <property type="evidence" value="ECO:0007669"/>
    <property type="project" value="InterPro"/>
</dbReference>
<evidence type="ECO:0000313" key="8">
    <source>
        <dbReference type="Proteomes" id="UP000463975"/>
    </source>
</evidence>
<evidence type="ECO:0000256" key="3">
    <source>
        <dbReference type="ARBA" id="ARBA00023125"/>
    </source>
</evidence>
<proteinExistence type="inferred from homology"/>
<dbReference type="PANTHER" id="PTHR30346">
    <property type="entry name" value="TRANSCRIPTIONAL DUAL REGULATOR HCAR-RELATED"/>
    <property type="match status" value="1"/>
</dbReference>
<dbReference type="SUPFAM" id="SSF46785">
    <property type="entry name" value="Winged helix' DNA-binding domain"/>
    <property type="match status" value="1"/>
</dbReference>
<gene>
    <name evidence="7" type="ORF">GT348_00815</name>
</gene>
<dbReference type="RefSeq" id="WP_160618122.1">
    <property type="nucleotide sequence ID" value="NZ_CP047652.1"/>
</dbReference>
<dbReference type="SUPFAM" id="SSF53850">
    <property type="entry name" value="Periplasmic binding protein-like II"/>
    <property type="match status" value="1"/>
</dbReference>
<dbReference type="Pfam" id="PF00126">
    <property type="entry name" value="HTH_1"/>
    <property type="match status" value="1"/>
</dbReference>
<dbReference type="EMBL" id="CP047652">
    <property type="protein sequence ID" value="QHI95044.1"/>
    <property type="molecule type" value="Genomic_DNA"/>
</dbReference>
<evidence type="ECO:0000256" key="2">
    <source>
        <dbReference type="ARBA" id="ARBA00023015"/>
    </source>
</evidence>
<comment type="similarity">
    <text evidence="1">Belongs to the LysR transcriptional regulatory family.</text>
</comment>
<evidence type="ECO:0000259" key="6">
    <source>
        <dbReference type="PROSITE" id="PS50931"/>
    </source>
</evidence>
<dbReference type="PRINTS" id="PR00039">
    <property type="entry name" value="HTHLYSR"/>
</dbReference>
<dbReference type="Pfam" id="PF03466">
    <property type="entry name" value="LysR_substrate"/>
    <property type="match status" value="1"/>
</dbReference>
<keyword evidence="4" id="KW-0010">Activator</keyword>
<dbReference type="FunFam" id="1.10.10.10:FF:000001">
    <property type="entry name" value="LysR family transcriptional regulator"/>
    <property type="match status" value="1"/>
</dbReference>
<organism evidence="7 8">
    <name type="scientific">Aristophania vespae</name>
    <dbReference type="NCBI Taxonomy" id="2697033"/>
    <lineage>
        <taxon>Bacteria</taxon>
        <taxon>Pseudomonadati</taxon>
        <taxon>Pseudomonadota</taxon>
        <taxon>Alphaproteobacteria</taxon>
        <taxon>Acetobacterales</taxon>
        <taxon>Acetobacteraceae</taxon>
        <taxon>Aristophania</taxon>
    </lineage>
</organism>
<keyword evidence="2" id="KW-0805">Transcription regulation</keyword>
<evidence type="ECO:0000256" key="1">
    <source>
        <dbReference type="ARBA" id="ARBA00009437"/>
    </source>
</evidence>
<evidence type="ECO:0000256" key="5">
    <source>
        <dbReference type="ARBA" id="ARBA00023163"/>
    </source>
</evidence>
<keyword evidence="5" id="KW-0804">Transcription</keyword>
<dbReference type="GO" id="GO:0032993">
    <property type="term" value="C:protein-DNA complex"/>
    <property type="evidence" value="ECO:0007669"/>
    <property type="project" value="TreeGrafter"/>
</dbReference>